<dbReference type="GO" id="GO:0015035">
    <property type="term" value="F:protein-disulfide reductase activity"/>
    <property type="evidence" value="ECO:0007669"/>
    <property type="project" value="TreeGrafter"/>
</dbReference>
<protein>
    <recommendedName>
        <fullName evidence="4">protein disulfide-isomerase</fullName>
        <ecNumber evidence="4">5.3.4.1</ecNumber>
    </recommendedName>
</protein>
<keyword evidence="9 14" id="KW-0413">Isomerase</keyword>
<dbReference type="InterPro" id="IPR005788">
    <property type="entry name" value="PDI_thioredoxin-like_dom"/>
</dbReference>
<evidence type="ECO:0000256" key="12">
    <source>
        <dbReference type="SAM" id="MobiDB-lite"/>
    </source>
</evidence>
<keyword evidence="15" id="KW-1185">Reference proteome</keyword>
<dbReference type="EMBL" id="CAHIKZ030002379">
    <property type="protein sequence ID" value="CAE1286049.1"/>
    <property type="molecule type" value="Genomic_DNA"/>
</dbReference>
<evidence type="ECO:0000256" key="5">
    <source>
        <dbReference type="ARBA" id="ARBA00022729"/>
    </source>
</evidence>
<evidence type="ECO:0000256" key="1">
    <source>
        <dbReference type="ARBA" id="ARBA00001182"/>
    </source>
</evidence>
<organism evidence="14 15">
    <name type="scientific">Acanthosepion pharaonis</name>
    <name type="common">Pharaoh cuttlefish</name>
    <name type="synonym">Sepia pharaonis</name>
    <dbReference type="NCBI Taxonomy" id="158019"/>
    <lineage>
        <taxon>Eukaryota</taxon>
        <taxon>Metazoa</taxon>
        <taxon>Spiralia</taxon>
        <taxon>Lophotrochozoa</taxon>
        <taxon>Mollusca</taxon>
        <taxon>Cephalopoda</taxon>
        <taxon>Coleoidea</taxon>
        <taxon>Decapodiformes</taxon>
        <taxon>Sepiida</taxon>
        <taxon>Sepiina</taxon>
        <taxon>Sepiidae</taxon>
        <taxon>Acanthosepion</taxon>
    </lineage>
</organism>
<keyword evidence="10" id="KW-0676">Redox-active center</keyword>
<evidence type="ECO:0000256" key="9">
    <source>
        <dbReference type="ARBA" id="ARBA00023235"/>
    </source>
</evidence>
<evidence type="ECO:0000256" key="4">
    <source>
        <dbReference type="ARBA" id="ARBA00012723"/>
    </source>
</evidence>
<dbReference type="Proteomes" id="UP000597762">
    <property type="component" value="Unassembled WGS sequence"/>
</dbReference>
<evidence type="ECO:0000313" key="14">
    <source>
        <dbReference type="EMBL" id="CAE1286049.1"/>
    </source>
</evidence>
<dbReference type="OrthoDB" id="10264505at2759"/>
<dbReference type="GO" id="GO:0005788">
    <property type="term" value="C:endoplasmic reticulum lumen"/>
    <property type="evidence" value="ECO:0007669"/>
    <property type="project" value="UniProtKB-SubCell"/>
</dbReference>
<comment type="caution">
    <text evidence="14">The sequence shown here is derived from an EMBL/GenBank/DDBJ whole genome shotgun (WGS) entry which is preliminary data.</text>
</comment>
<feature type="domain" description="Thioredoxin" evidence="13">
    <location>
        <begin position="212"/>
        <end position="327"/>
    </location>
</feature>
<dbReference type="GO" id="GO:0003756">
    <property type="term" value="F:protein disulfide isomerase activity"/>
    <property type="evidence" value="ECO:0007669"/>
    <property type="project" value="UniProtKB-EC"/>
</dbReference>
<keyword evidence="8" id="KW-1015">Disulfide bond</keyword>
<keyword evidence="6" id="KW-0677">Repeat</keyword>
<evidence type="ECO:0000256" key="7">
    <source>
        <dbReference type="ARBA" id="ARBA00022824"/>
    </source>
</evidence>
<name>A0A812D1G3_ACAPH</name>
<gene>
    <name evidence="14" type="ORF">SPHA_45785</name>
</gene>
<sequence>MVCVPSVCTPRQRKESTNQRRPRESVCLSRIGRGPSPESTETRHFSLGSHNVVFARLTRRLIMEATSPLLLLTLLLCCFSFTNSQVVDLDPSNFKSKVLDSDELWIVMFYAPWCGHCQSFKPEYFKAAKVMTGIVKLGYLDADNHKSLAGEYSIQGFPTVKIFASNKQRPEDYNGPRTVDGLVEAAKKHISSMLSQRLHGGGGGGGSSGGGRKTGNAKDVIELTDSNFEELVLNSEDIWLVEFFAPWCGHCKNLAPHWQSAATELKNKVKLGALDATVHQVISNRYGIRGFPTIKYFPGGKKDGSAEEYDGGRTSADIVNWAMEKVAENIPPPPVNEIVDENVLKEACEKSQLCVISILPVIYDCQAECRNKFISLIQSMGEKYKRRMWGWVWAEAGAQPHLEEAFGIGGFGYPAMAALNYRSMKYSPLKGSFSEQGLADFFRELLYGKSSTVPLKNAKLPTIEKIEMWDGKDKELPTEEDIDLSDVELEDLDNVKTEL</sequence>
<dbReference type="InterPro" id="IPR057305">
    <property type="entry name" value="Thioredox_PDIA6_C"/>
</dbReference>
<evidence type="ECO:0000256" key="6">
    <source>
        <dbReference type="ARBA" id="ARBA00022737"/>
    </source>
</evidence>
<dbReference type="PANTHER" id="PTHR45815:SF3">
    <property type="entry name" value="PROTEIN DISULFIDE-ISOMERASE A6"/>
    <property type="match status" value="1"/>
</dbReference>
<comment type="similarity">
    <text evidence="3 11">Belongs to the protein disulfide isomerase family.</text>
</comment>
<dbReference type="CDD" id="cd03001">
    <property type="entry name" value="PDI_a_P5"/>
    <property type="match status" value="2"/>
</dbReference>
<evidence type="ECO:0000256" key="3">
    <source>
        <dbReference type="ARBA" id="ARBA00006347"/>
    </source>
</evidence>
<dbReference type="PRINTS" id="PR00421">
    <property type="entry name" value="THIOREDOXIN"/>
</dbReference>
<comment type="catalytic activity">
    <reaction evidence="1">
        <text>Catalyzes the rearrangement of -S-S- bonds in proteins.</text>
        <dbReference type="EC" id="5.3.4.1"/>
    </reaction>
</comment>
<dbReference type="InterPro" id="IPR017937">
    <property type="entry name" value="Thioredoxin_CS"/>
</dbReference>
<dbReference type="GO" id="GO:0034976">
    <property type="term" value="P:response to endoplasmic reticulum stress"/>
    <property type="evidence" value="ECO:0007669"/>
    <property type="project" value="TreeGrafter"/>
</dbReference>
<dbReference type="Gene3D" id="3.40.30.10">
    <property type="entry name" value="Glutaredoxin"/>
    <property type="match status" value="3"/>
</dbReference>
<evidence type="ECO:0000259" key="13">
    <source>
        <dbReference type="PROSITE" id="PS51352"/>
    </source>
</evidence>
<dbReference type="NCBIfam" id="TIGR01126">
    <property type="entry name" value="pdi_dom"/>
    <property type="match status" value="1"/>
</dbReference>
<proteinExistence type="inferred from homology"/>
<dbReference type="AlphaFoldDB" id="A0A812D1G3"/>
<reference evidence="14" key="1">
    <citation type="submission" date="2021-01" db="EMBL/GenBank/DDBJ databases">
        <authorList>
            <person name="Li R."/>
            <person name="Bekaert M."/>
        </authorList>
    </citation>
    <scope>NUCLEOTIDE SEQUENCE</scope>
    <source>
        <strain evidence="14">Farmed</strain>
    </source>
</reference>
<dbReference type="PROSITE" id="PS51352">
    <property type="entry name" value="THIOREDOXIN_2"/>
    <property type="match status" value="2"/>
</dbReference>
<dbReference type="FunFam" id="3.40.30.10:FF:000032">
    <property type="entry name" value="Protein disulfide-isomerase A6 homolog"/>
    <property type="match status" value="1"/>
</dbReference>
<evidence type="ECO:0000256" key="8">
    <source>
        <dbReference type="ARBA" id="ARBA00023157"/>
    </source>
</evidence>
<dbReference type="InterPro" id="IPR036249">
    <property type="entry name" value="Thioredoxin-like_sf"/>
</dbReference>
<dbReference type="CDD" id="cd02983">
    <property type="entry name" value="P5_C"/>
    <property type="match status" value="1"/>
</dbReference>
<keyword evidence="5" id="KW-0732">Signal</keyword>
<evidence type="ECO:0000256" key="2">
    <source>
        <dbReference type="ARBA" id="ARBA00004319"/>
    </source>
</evidence>
<feature type="region of interest" description="Disordered" evidence="12">
    <location>
        <begin position="196"/>
        <end position="216"/>
    </location>
</feature>
<feature type="compositionally biased region" description="Gly residues" evidence="12">
    <location>
        <begin position="199"/>
        <end position="213"/>
    </location>
</feature>
<feature type="domain" description="Thioredoxin" evidence="13">
    <location>
        <begin position="70"/>
        <end position="191"/>
    </location>
</feature>
<accession>A0A812D1G3</accession>
<dbReference type="EC" id="5.3.4.1" evidence="4"/>
<evidence type="ECO:0000256" key="11">
    <source>
        <dbReference type="RuleBase" id="RU004208"/>
    </source>
</evidence>
<dbReference type="Pfam" id="PF24541">
    <property type="entry name" value="Thioredox_PDIA6_C"/>
    <property type="match status" value="1"/>
</dbReference>
<dbReference type="PANTHER" id="PTHR45815">
    <property type="entry name" value="PROTEIN DISULFIDE-ISOMERASE A6"/>
    <property type="match status" value="1"/>
</dbReference>
<dbReference type="PROSITE" id="PS00194">
    <property type="entry name" value="THIOREDOXIN_1"/>
    <property type="match status" value="2"/>
</dbReference>
<comment type="subcellular location">
    <subcellularLocation>
        <location evidence="2">Endoplasmic reticulum lumen</location>
    </subcellularLocation>
</comment>
<dbReference type="SUPFAM" id="SSF52833">
    <property type="entry name" value="Thioredoxin-like"/>
    <property type="match status" value="3"/>
</dbReference>
<dbReference type="Pfam" id="PF00085">
    <property type="entry name" value="Thioredoxin"/>
    <property type="match status" value="2"/>
</dbReference>
<evidence type="ECO:0000256" key="10">
    <source>
        <dbReference type="ARBA" id="ARBA00023284"/>
    </source>
</evidence>
<evidence type="ECO:0000313" key="15">
    <source>
        <dbReference type="Proteomes" id="UP000597762"/>
    </source>
</evidence>
<dbReference type="InterPro" id="IPR013766">
    <property type="entry name" value="Thioredoxin_domain"/>
</dbReference>
<keyword evidence="7" id="KW-0256">Endoplasmic reticulum</keyword>